<dbReference type="Proteomes" id="UP000441754">
    <property type="component" value="Unassembled WGS sequence"/>
</dbReference>
<feature type="coiled-coil region" evidence="1">
    <location>
        <begin position="179"/>
        <end position="206"/>
    </location>
</feature>
<accession>A0A7K0EJE0</accession>
<comment type="caution">
    <text evidence="2">The sequence shown here is derived from an EMBL/GenBank/DDBJ whole genome shotgun (WGS) entry which is preliminary data.</text>
</comment>
<evidence type="ECO:0000313" key="2">
    <source>
        <dbReference type="EMBL" id="MRS61904.1"/>
    </source>
</evidence>
<organism evidence="2 3">
    <name type="scientific">Larkinella terrae</name>
    <dbReference type="NCBI Taxonomy" id="2025311"/>
    <lineage>
        <taxon>Bacteria</taxon>
        <taxon>Pseudomonadati</taxon>
        <taxon>Bacteroidota</taxon>
        <taxon>Cytophagia</taxon>
        <taxon>Cytophagales</taxon>
        <taxon>Spirosomataceae</taxon>
        <taxon>Larkinella</taxon>
    </lineage>
</organism>
<dbReference type="EMBL" id="WJXZ01000006">
    <property type="protein sequence ID" value="MRS61904.1"/>
    <property type="molecule type" value="Genomic_DNA"/>
</dbReference>
<reference evidence="2 3" key="1">
    <citation type="journal article" date="2018" name="Antonie Van Leeuwenhoek">
        <title>Larkinella terrae sp. nov., isolated from soil on Jeju Island, South Korea.</title>
        <authorList>
            <person name="Ten L.N."/>
            <person name="Jeon J."/>
            <person name="Park S.J."/>
            <person name="Park S."/>
            <person name="Lee S.Y."/>
            <person name="Kim M.K."/>
            <person name="Jung H.Y."/>
        </authorList>
    </citation>
    <scope>NUCLEOTIDE SEQUENCE [LARGE SCALE GENOMIC DNA]</scope>
    <source>
        <strain evidence="2 3">KCTC 52001</strain>
    </source>
</reference>
<evidence type="ECO:0000313" key="3">
    <source>
        <dbReference type="Proteomes" id="UP000441754"/>
    </source>
</evidence>
<sequence>MTETQLQHQRTQAKAAWNLTKLRLRSGQANPADVEQARLVYEALTTAHPTSEPAQPSRPIRPPGTSLPPAVAALVNTIRAEQGEISRRKAELSNSLGSIPDELACPDVVGQILTLRRAWVEKQDEIRYALDHGHRPAQEPVKLVEDSFSASLPTDKFELDRLIRYEKSKLSKYRSGLDRSSTEAKKQHYRTQIAKAELKLERMLALFKAL</sequence>
<protein>
    <submittedName>
        <fullName evidence="2">Uncharacterized protein</fullName>
    </submittedName>
</protein>
<keyword evidence="3" id="KW-1185">Reference proteome</keyword>
<dbReference type="OrthoDB" id="947108at2"/>
<gene>
    <name evidence="2" type="ORF">GJJ30_11450</name>
</gene>
<name>A0A7K0EJE0_9BACT</name>
<keyword evidence="1" id="KW-0175">Coiled coil</keyword>
<dbReference type="RefSeq" id="WP_154175293.1">
    <property type="nucleotide sequence ID" value="NZ_WJXZ01000006.1"/>
</dbReference>
<dbReference type="AlphaFoldDB" id="A0A7K0EJE0"/>
<proteinExistence type="predicted"/>
<evidence type="ECO:0000256" key="1">
    <source>
        <dbReference type="SAM" id="Coils"/>
    </source>
</evidence>